<dbReference type="Gene3D" id="3.20.20.100">
    <property type="entry name" value="NADP-dependent oxidoreductase domain"/>
    <property type="match status" value="1"/>
</dbReference>
<dbReference type="EMBL" id="JADQAZ010000002">
    <property type="protein sequence ID" value="MBT0957708.1"/>
    <property type="molecule type" value="Genomic_DNA"/>
</dbReference>
<dbReference type="InterPro" id="IPR036812">
    <property type="entry name" value="NAD(P)_OxRdtase_dom_sf"/>
</dbReference>
<accession>A0AAP2CU54</accession>
<dbReference type="GO" id="GO:0016491">
    <property type="term" value="F:oxidoreductase activity"/>
    <property type="evidence" value="ECO:0007669"/>
    <property type="project" value="UniProtKB-KW"/>
</dbReference>
<dbReference type="Proteomes" id="UP001315686">
    <property type="component" value="Unassembled WGS sequence"/>
</dbReference>
<dbReference type="InterPro" id="IPR050523">
    <property type="entry name" value="AKR_Detox_Biosynth"/>
</dbReference>
<protein>
    <submittedName>
        <fullName evidence="3">Aldo/keto reductase</fullName>
    </submittedName>
</protein>
<dbReference type="GO" id="GO:0005829">
    <property type="term" value="C:cytosol"/>
    <property type="evidence" value="ECO:0007669"/>
    <property type="project" value="UniProtKB-ARBA"/>
</dbReference>
<evidence type="ECO:0000313" key="3">
    <source>
        <dbReference type="EMBL" id="MBT0957708.1"/>
    </source>
</evidence>
<dbReference type="InterPro" id="IPR023210">
    <property type="entry name" value="NADP_OxRdtase_dom"/>
</dbReference>
<dbReference type="SUPFAM" id="SSF51430">
    <property type="entry name" value="NAD(P)-linked oxidoreductase"/>
    <property type="match status" value="1"/>
</dbReference>
<gene>
    <name evidence="3" type="ORF">IV417_09930</name>
</gene>
<dbReference type="PANTHER" id="PTHR43364:SF18">
    <property type="entry name" value="OXIDOREDUCTASE"/>
    <property type="match status" value="1"/>
</dbReference>
<name>A0AAP2CU54_9RHOB</name>
<comment type="caution">
    <text evidence="3">The sequence shown here is derived from an EMBL/GenBank/DDBJ whole genome shotgun (WGS) entry which is preliminary data.</text>
</comment>
<dbReference type="Pfam" id="PF00248">
    <property type="entry name" value="Aldo_ket_red"/>
    <property type="match status" value="1"/>
</dbReference>
<evidence type="ECO:0000256" key="1">
    <source>
        <dbReference type="ARBA" id="ARBA00023002"/>
    </source>
</evidence>
<proteinExistence type="predicted"/>
<sequence>MSDMPYTRLGNSGLLVSRLALGTMTFTLGSDFIPGVAKTGQDEATRMVHAALDKGINFFDSADGYSQGDAEKALGTALKGRRQDAVICTKIGFRQSERMTDSGLSRGHITTSVEGCLTRLDTDVIDLLVLHKTDFTTPLIETLRSLDDLIRAGKIRYVGVSNWPAWMVAQAIEIQRSEGFSPFIAGQYLYNALHRDIETDVLRMGAQMGLGLMAWSPLAAGMLTGKYDPMATDKSEGRLNGGDDFLQSDPARAAQAIEALTEIGAAQSKTPAQIALAWILHQRRDHTVIIGASKASHLETSAQAAEITLTGDDLARLDAIAPPARRYPEWFSDMMTDEAHRAALS</sequence>
<reference evidence="3 4" key="1">
    <citation type="journal article" date="2021" name="Arch. Microbiol.">
        <title>Harenicola maris gen. nov., sp. nov. isolated from the Sea of Japan shallow sediments.</title>
        <authorList>
            <person name="Romanenko L.A."/>
            <person name="Kurilenko V.V."/>
            <person name="Chernysheva N.Y."/>
            <person name="Tekutyeva L.A."/>
            <person name="Velansky P.V."/>
            <person name="Svetashev V.I."/>
            <person name="Isaeva M.P."/>
        </authorList>
    </citation>
    <scope>NUCLEOTIDE SEQUENCE [LARGE SCALE GENOMIC DNA]</scope>
    <source>
        <strain evidence="3 4">KMM 3653</strain>
    </source>
</reference>
<keyword evidence="1" id="KW-0560">Oxidoreductase</keyword>
<evidence type="ECO:0000259" key="2">
    <source>
        <dbReference type="Pfam" id="PF00248"/>
    </source>
</evidence>
<dbReference type="AlphaFoldDB" id="A0AAP2CU54"/>
<keyword evidence="4" id="KW-1185">Reference proteome</keyword>
<organism evidence="3 4">
    <name type="scientific">Harenicola maris</name>
    <dbReference type="NCBI Taxonomy" id="2841044"/>
    <lineage>
        <taxon>Bacteria</taxon>
        <taxon>Pseudomonadati</taxon>
        <taxon>Pseudomonadota</taxon>
        <taxon>Alphaproteobacteria</taxon>
        <taxon>Rhodobacterales</taxon>
        <taxon>Paracoccaceae</taxon>
        <taxon>Harenicola</taxon>
    </lineage>
</organism>
<dbReference type="PANTHER" id="PTHR43364">
    <property type="entry name" value="NADH-SPECIFIC METHYLGLYOXAL REDUCTASE-RELATED"/>
    <property type="match status" value="1"/>
</dbReference>
<dbReference type="RefSeq" id="WP_327793933.1">
    <property type="nucleotide sequence ID" value="NZ_JADQAZ010000002.1"/>
</dbReference>
<evidence type="ECO:0000313" key="4">
    <source>
        <dbReference type="Proteomes" id="UP001315686"/>
    </source>
</evidence>
<feature type="domain" description="NADP-dependent oxidoreductase" evidence="2">
    <location>
        <begin position="18"/>
        <end position="320"/>
    </location>
</feature>
<dbReference type="FunFam" id="3.20.20.100:FF:000004">
    <property type="entry name" value="Oxidoreductase, aldo/keto reductase"/>
    <property type="match status" value="1"/>
</dbReference>